<evidence type="ECO:0000313" key="3">
    <source>
        <dbReference type="Proteomes" id="UP000308652"/>
    </source>
</evidence>
<dbReference type="AlphaFoldDB" id="A0A5C3MBX9"/>
<dbReference type="InterPro" id="IPR041667">
    <property type="entry name" value="Cupin_8"/>
</dbReference>
<feature type="domain" description="JmjC" evidence="1">
    <location>
        <begin position="271"/>
        <end position="436"/>
    </location>
</feature>
<organism evidence="2 3">
    <name type="scientific">Crucibulum laeve</name>
    <dbReference type="NCBI Taxonomy" id="68775"/>
    <lineage>
        <taxon>Eukaryota</taxon>
        <taxon>Fungi</taxon>
        <taxon>Dikarya</taxon>
        <taxon>Basidiomycota</taxon>
        <taxon>Agaricomycotina</taxon>
        <taxon>Agaricomycetes</taxon>
        <taxon>Agaricomycetidae</taxon>
        <taxon>Agaricales</taxon>
        <taxon>Agaricineae</taxon>
        <taxon>Nidulariaceae</taxon>
        <taxon>Crucibulum</taxon>
    </lineage>
</organism>
<sequence length="436" mass="49488">MLWMKECIQPLLQELDDRENSSTHSLLTVCGGQCYNDLRKATHALAASQSSSPYVDILQTLIDTSHEHMRSASSHSVLMVWRRLYTDASIVKALLKLNVSTALLSISILDRAIIVAGGADDDRLDLVISIISKIQSTFSLNSSFTPAYPTTARNEQDIQLPTATRHVPEFSAPPSFLTFQEKYSAHPFVVRNYASDWPAMQDHPWCLSRYLRSISGRGRVVPVEVGKDYRMDSWNQCFMDWDTFLDSLDFIDQPVQESDDVIYMAQHDLMKQFPALRSDIRVPDYVYTSLQSSEYPDYRPPGNEEKLIINSWLGPKGTVSPAHTDPYYNLYVQVVGRKTVWLASPTVSPDMHSFCVVSTSSNSEEYIMPKSASLSTGNTSRVDVFETEREYEDFYRNVVPHAMSVTLEAGDMLFFPPGWWHAMRSEATSFSVSMWF</sequence>
<dbReference type="PANTHER" id="PTHR12461:SF94">
    <property type="entry name" value="JMJC DOMAIN-CONTAINING PROTEIN"/>
    <property type="match status" value="1"/>
</dbReference>
<evidence type="ECO:0000313" key="2">
    <source>
        <dbReference type="EMBL" id="TFK42700.1"/>
    </source>
</evidence>
<keyword evidence="3" id="KW-1185">Reference proteome</keyword>
<dbReference type="InterPro" id="IPR003347">
    <property type="entry name" value="JmjC_dom"/>
</dbReference>
<dbReference type="SUPFAM" id="SSF51197">
    <property type="entry name" value="Clavaminate synthase-like"/>
    <property type="match status" value="1"/>
</dbReference>
<evidence type="ECO:0000259" key="1">
    <source>
        <dbReference type="PROSITE" id="PS51184"/>
    </source>
</evidence>
<dbReference type="EMBL" id="ML213592">
    <property type="protein sequence ID" value="TFK42700.1"/>
    <property type="molecule type" value="Genomic_DNA"/>
</dbReference>
<dbReference type="PROSITE" id="PS51184">
    <property type="entry name" value="JMJC"/>
    <property type="match status" value="1"/>
</dbReference>
<dbReference type="Proteomes" id="UP000308652">
    <property type="component" value="Unassembled WGS sequence"/>
</dbReference>
<dbReference type="Pfam" id="PF13621">
    <property type="entry name" value="Cupin_8"/>
    <property type="match status" value="1"/>
</dbReference>
<dbReference type="SMART" id="SM00558">
    <property type="entry name" value="JmjC"/>
    <property type="match status" value="1"/>
</dbReference>
<gene>
    <name evidence="2" type="ORF">BDQ12DRAFT_719547</name>
</gene>
<dbReference type="Gene3D" id="2.60.120.650">
    <property type="entry name" value="Cupin"/>
    <property type="match status" value="1"/>
</dbReference>
<proteinExistence type="predicted"/>
<protein>
    <recommendedName>
        <fullName evidence="1">JmjC domain-containing protein</fullName>
    </recommendedName>
</protein>
<dbReference type="PANTHER" id="PTHR12461">
    <property type="entry name" value="HYPOXIA-INDUCIBLE FACTOR 1 ALPHA INHIBITOR-RELATED"/>
    <property type="match status" value="1"/>
</dbReference>
<dbReference type="STRING" id="68775.A0A5C3MBX9"/>
<dbReference type="OrthoDB" id="47172at2759"/>
<name>A0A5C3MBX9_9AGAR</name>
<accession>A0A5C3MBX9</accession>
<reference evidence="2 3" key="1">
    <citation type="journal article" date="2019" name="Nat. Ecol. Evol.">
        <title>Megaphylogeny resolves global patterns of mushroom evolution.</title>
        <authorList>
            <person name="Varga T."/>
            <person name="Krizsan K."/>
            <person name="Foldi C."/>
            <person name="Dima B."/>
            <person name="Sanchez-Garcia M."/>
            <person name="Sanchez-Ramirez S."/>
            <person name="Szollosi G.J."/>
            <person name="Szarkandi J.G."/>
            <person name="Papp V."/>
            <person name="Albert L."/>
            <person name="Andreopoulos W."/>
            <person name="Angelini C."/>
            <person name="Antonin V."/>
            <person name="Barry K.W."/>
            <person name="Bougher N.L."/>
            <person name="Buchanan P."/>
            <person name="Buyck B."/>
            <person name="Bense V."/>
            <person name="Catcheside P."/>
            <person name="Chovatia M."/>
            <person name="Cooper J."/>
            <person name="Damon W."/>
            <person name="Desjardin D."/>
            <person name="Finy P."/>
            <person name="Geml J."/>
            <person name="Haridas S."/>
            <person name="Hughes K."/>
            <person name="Justo A."/>
            <person name="Karasinski D."/>
            <person name="Kautmanova I."/>
            <person name="Kiss B."/>
            <person name="Kocsube S."/>
            <person name="Kotiranta H."/>
            <person name="LaButti K.M."/>
            <person name="Lechner B.E."/>
            <person name="Liimatainen K."/>
            <person name="Lipzen A."/>
            <person name="Lukacs Z."/>
            <person name="Mihaltcheva S."/>
            <person name="Morgado L.N."/>
            <person name="Niskanen T."/>
            <person name="Noordeloos M.E."/>
            <person name="Ohm R.A."/>
            <person name="Ortiz-Santana B."/>
            <person name="Ovrebo C."/>
            <person name="Racz N."/>
            <person name="Riley R."/>
            <person name="Savchenko A."/>
            <person name="Shiryaev A."/>
            <person name="Soop K."/>
            <person name="Spirin V."/>
            <person name="Szebenyi C."/>
            <person name="Tomsovsky M."/>
            <person name="Tulloss R.E."/>
            <person name="Uehling J."/>
            <person name="Grigoriev I.V."/>
            <person name="Vagvolgyi C."/>
            <person name="Papp T."/>
            <person name="Martin F.M."/>
            <person name="Miettinen O."/>
            <person name="Hibbett D.S."/>
            <person name="Nagy L.G."/>
        </authorList>
    </citation>
    <scope>NUCLEOTIDE SEQUENCE [LARGE SCALE GENOMIC DNA]</scope>
    <source>
        <strain evidence="2 3">CBS 166.37</strain>
    </source>
</reference>